<evidence type="ECO:0000313" key="5">
    <source>
        <dbReference type="EMBL" id="SDQ14854.1"/>
    </source>
</evidence>
<accession>A0A1H0YI19</accession>
<dbReference type="STRING" id="995062.SAMN04489718_0476"/>
<evidence type="ECO:0000259" key="4">
    <source>
        <dbReference type="Pfam" id="PF26382"/>
    </source>
</evidence>
<keyword evidence="6" id="KW-1185">Reference proteome</keyword>
<sequence length="1268" mass="140659">MSTLLRDVIGIPERAGSEDYVLRLAESTEASHIRQTLANYVVTDSLAENFDSALGLVSDALSRQQSKGAFLTGSFGSGKSHFMAVLHALLGHEPAARDVTALQPVIARHDPALRDKNILRLTYHLLGANSLEEAVLGGYLTQTNQLHPGAPIPAVHTSDELLVDAENTRRQLGDEAFFAGLNGGESDGSGDAWSALLGEGEWNAESYEAARAAGPDTEQRQQLVTALTQTYFRAYTRHATYVDLDTGLSAISRHARALGYDGIVLFLDELVLWLAFSVRDTEFFRKETQKITKLVESSATVREVPIVSFVSRQMDLRKWFADAGASGAEQEALDRAFRHQEGRFSTIELGDDNLPQVAHQRLLRPVDDRAADELKDAFNGLDRRPEVWDVLLDGVNTGEQHRGASEADFRLTYPFSPALVTTLRSLASVMQRERTALKVMQQMLVDRRDVLTVDDVIPVGDAFDYIVNGKQALDTHVANLFGAATRLYEDKIKPLLLREHNVTQQQLDENPDSVPQGFRSQERLAKTLLLSAVAPGVPALKELTASRLASLNHGSILSPLPGNEARVVMAAINTWQKEVPEIQTSGDATNPVIRVQLSEVNYESIVERVKSEDNPGRRRQLVKEIVHDALGVDPNSSDLGSAATRTVIWKGSRREVDVVFGNVRDTAWLSDEHFRERPGTWRFVIDYPFDEDGHAVAEDIERVERMLQAGKYASTVVWLPYFLTDEVQRDLVRLVKLHWLFTGPGERWQNNADHLSENDRAQARIILENQYTNLKNRLTRVLQQAYGAAAAEQGNLVQEAGHTRVLFSLNREFDPAEPVGADLGTAFGNLIDQAYRASYPAHPDFEPSDNEITTRQLETVRSYVEQAATEPDGRVPVNTPDRQTLRRITGPLKLGKTTETHYLFGDDTFDFWATELDRGIAKAGLDAHAPVTVQQLRGCVAELQPRWGLRTDVCDLVISAWALLRKRAWYEANTAIKMPALGKLKDHHELRPEPLPTEDDWKAAREKAGHLFGITVNPYLTGGNVGEFSEKVRQAACDCATAAETLATELTEAYRRLNLERATDDRLTTAEQAARFVTDASRTSDRVRLIENIAKTSFSASPQVVGSSLAEARRVGEALHTFQWERLNPVLTAETGGDERARQAREILRRLREVVFGSELAAKLPEALKRAEDETFDWLGKAAHAPTPPPPDPAPQDPSGQAGTEKTGVGELGAERTADEATEQPPAEAVRDRIILTSSNDVSTVEIELKRLLAEHHNGHVHVQWWVE</sequence>
<feature type="domain" description="ATPase PglY 5th" evidence="3">
    <location>
        <begin position="856"/>
        <end position="962"/>
    </location>
</feature>
<evidence type="ECO:0008006" key="7">
    <source>
        <dbReference type="Google" id="ProtNLM"/>
    </source>
</evidence>
<dbReference type="InterPro" id="IPR058748">
    <property type="entry name" value="PglY_5th"/>
</dbReference>
<evidence type="ECO:0000256" key="1">
    <source>
        <dbReference type="SAM" id="MobiDB-lite"/>
    </source>
</evidence>
<dbReference type="EMBL" id="FNKO01000001">
    <property type="protein sequence ID" value="SDQ14854.1"/>
    <property type="molecule type" value="Genomic_DNA"/>
</dbReference>
<protein>
    <recommendedName>
        <fullName evidence="7">Phage resistance protein</fullName>
    </recommendedName>
</protein>
<evidence type="ECO:0000259" key="3">
    <source>
        <dbReference type="Pfam" id="PF26381"/>
    </source>
</evidence>
<dbReference type="RefSeq" id="WP_092520725.1">
    <property type="nucleotide sequence ID" value="NZ_FNKO01000001.1"/>
</dbReference>
<dbReference type="Pfam" id="PF19557">
    <property type="entry name" value="DUF6079_1st"/>
    <property type="match status" value="1"/>
</dbReference>
<name>A0A1H0YI19_9ACTN</name>
<feature type="domain" description="ATPase PglY C-terminal" evidence="4">
    <location>
        <begin position="1005"/>
        <end position="1183"/>
    </location>
</feature>
<feature type="region of interest" description="Disordered" evidence="1">
    <location>
        <begin position="1181"/>
        <end position="1207"/>
    </location>
</feature>
<reference evidence="6" key="1">
    <citation type="submission" date="2016-10" db="EMBL/GenBank/DDBJ databases">
        <authorList>
            <person name="Varghese N."/>
            <person name="Submissions S."/>
        </authorList>
    </citation>
    <scope>NUCLEOTIDE SEQUENCE [LARGE SCALE GENOMIC DNA]</scope>
    <source>
        <strain evidence="6">DSM 45459</strain>
    </source>
</reference>
<dbReference type="Pfam" id="PF26382">
    <property type="entry name" value="BREX_PglY_6th"/>
    <property type="match status" value="1"/>
</dbReference>
<evidence type="ECO:0000259" key="2">
    <source>
        <dbReference type="Pfam" id="PF19557"/>
    </source>
</evidence>
<dbReference type="Proteomes" id="UP000199301">
    <property type="component" value="Unassembled WGS sequence"/>
</dbReference>
<gene>
    <name evidence="5" type="ORF">SAMN04489718_0476</name>
</gene>
<dbReference type="AlphaFoldDB" id="A0A1H0YI19"/>
<evidence type="ECO:0000313" key="6">
    <source>
        <dbReference type="Proteomes" id="UP000199301"/>
    </source>
</evidence>
<proteinExistence type="predicted"/>
<feature type="domain" description="DUF6079" evidence="2">
    <location>
        <begin position="29"/>
        <end position="100"/>
    </location>
</feature>
<feature type="compositionally biased region" description="Pro residues" evidence="1">
    <location>
        <begin position="1186"/>
        <end position="1196"/>
    </location>
</feature>
<organism evidence="5 6">
    <name type="scientific">Actinopolyspora saharensis</name>
    <dbReference type="NCBI Taxonomy" id="995062"/>
    <lineage>
        <taxon>Bacteria</taxon>
        <taxon>Bacillati</taxon>
        <taxon>Actinomycetota</taxon>
        <taxon>Actinomycetes</taxon>
        <taxon>Actinopolysporales</taxon>
        <taxon>Actinopolysporaceae</taxon>
        <taxon>Actinopolyspora</taxon>
    </lineage>
</organism>
<dbReference type="OrthoDB" id="3201900at2"/>
<dbReference type="Pfam" id="PF26381">
    <property type="entry name" value="BREX_PglY_5th"/>
    <property type="match status" value="1"/>
</dbReference>
<dbReference type="InterPro" id="IPR045725">
    <property type="entry name" value="DUF6079_N"/>
</dbReference>
<dbReference type="InterPro" id="IPR058747">
    <property type="entry name" value="PglY_C"/>
</dbReference>